<dbReference type="Pfam" id="PF13193">
    <property type="entry name" value="AMP-binding_C"/>
    <property type="match status" value="1"/>
</dbReference>
<name>A0A9X4ALW7_9BACI</name>
<dbReference type="Gene3D" id="3.30.300.30">
    <property type="match status" value="1"/>
</dbReference>
<dbReference type="EMBL" id="JAMQKB010000001">
    <property type="protein sequence ID" value="MDC3422903.1"/>
    <property type="molecule type" value="Genomic_DNA"/>
</dbReference>
<dbReference type="GO" id="GO:0009234">
    <property type="term" value="P:menaquinone biosynthetic process"/>
    <property type="evidence" value="ECO:0007669"/>
    <property type="project" value="UniProtKB-UniRule"/>
</dbReference>
<dbReference type="AlphaFoldDB" id="A0A9X4ALW7"/>
<dbReference type="NCBIfam" id="NF002966">
    <property type="entry name" value="PRK03640.1"/>
    <property type="match status" value="1"/>
</dbReference>
<sequence length="498" mass="55097">MSEIIPHWLDKQSELSPTDIAIESPNNDSISFLEMRKQSRLFAKKLAFLGVKQGDHVGILSGNSVQMVITIHALTYLGAVSVLLNTRLSSKEINYQLTDGAVTFLIVEEGMYAHGKEALHQLHLPIYTYSEIDRTDWKEVLLKREIDLDDPCTVIYTSGTTGVPKGVIHTYGNHWWSAVASALNLGLNDQDKWLASLPLFHVGGFSILMKSVIYGMPIYLLEKFEVTTAHKAITEKGVTIVSVVSITLNKLMDQIGDTGYPNTFRGMLLGGGPASKALLDRAKDYSIPVFQSYGMTETSSQIVTLSPKHATEKLGSAGKPLLPAQLKIVKDGIPARQEVIGEILVKGPMVTKGYFNKEKANQKLFQDGWLVTGDLGYLDKDGFLYVIDRRKDLIVSGGENIYPAEIEGVLANLKEIKEAAVVGQTDKKWGQTPIAFVVRDGSGISKEEIISYCQGQIAKYKVPKEIYFVDALPRNASNKIMRHILVDWLPKGDMESEH</sequence>
<dbReference type="NCBIfam" id="TIGR01923">
    <property type="entry name" value="menE"/>
    <property type="match status" value="1"/>
</dbReference>
<comment type="pathway">
    <text evidence="5">Quinol/quinone metabolism; menaquinone biosynthesis.</text>
</comment>
<comment type="catalytic activity">
    <reaction evidence="5">
        <text>2-succinylbenzoate + ATP + CoA = 2-succinylbenzoyl-CoA + AMP + diphosphate</text>
        <dbReference type="Rhea" id="RHEA:17009"/>
        <dbReference type="ChEBI" id="CHEBI:18325"/>
        <dbReference type="ChEBI" id="CHEBI:30616"/>
        <dbReference type="ChEBI" id="CHEBI:33019"/>
        <dbReference type="ChEBI" id="CHEBI:57287"/>
        <dbReference type="ChEBI" id="CHEBI:57364"/>
        <dbReference type="ChEBI" id="CHEBI:456215"/>
        <dbReference type="EC" id="6.2.1.26"/>
    </reaction>
</comment>
<keyword evidence="4 5" id="KW-0067">ATP-binding</keyword>
<dbReference type="PANTHER" id="PTHR43767">
    <property type="entry name" value="LONG-CHAIN-FATTY-ACID--COA LIGASE"/>
    <property type="match status" value="1"/>
</dbReference>
<dbReference type="InterPro" id="IPR000873">
    <property type="entry name" value="AMP-dep_synth/lig_dom"/>
</dbReference>
<organism evidence="8 9">
    <name type="scientific">Terrihalobacillus insolitus</name>
    <dbReference type="NCBI Taxonomy" id="2950438"/>
    <lineage>
        <taxon>Bacteria</taxon>
        <taxon>Bacillati</taxon>
        <taxon>Bacillota</taxon>
        <taxon>Bacilli</taxon>
        <taxon>Bacillales</taxon>
        <taxon>Bacillaceae</taxon>
        <taxon>Terrihalobacillus</taxon>
    </lineage>
</organism>
<dbReference type="HAMAP" id="MF_00731">
    <property type="entry name" value="MenE"/>
    <property type="match status" value="1"/>
</dbReference>
<dbReference type="GO" id="GO:0008756">
    <property type="term" value="F:o-succinylbenzoate-CoA ligase activity"/>
    <property type="evidence" value="ECO:0007669"/>
    <property type="project" value="UniProtKB-UniRule"/>
</dbReference>
<dbReference type="GO" id="GO:0005524">
    <property type="term" value="F:ATP binding"/>
    <property type="evidence" value="ECO:0007669"/>
    <property type="project" value="UniProtKB-KW"/>
</dbReference>
<gene>
    <name evidence="5" type="primary">menE</name>
    <name evidence="8" type="ORF">NC797_00090</name>
</gene>
<comment type="similarity">
    <text evidence="5">Belongs to the ATP-dependent AMP-binding enzyme family. MenE subfamily.</text>
</comment>
<evidence type="ECO:0000259" key="7">
    <source>
        <dbReference type="Pfam" id="PF13193"/>
    </source>
</evidence>
<dbReference type="InterPro" id="IPR010192">
    <property type="entry name" value="MenE"/>
</dbReference>
<dbReference type="RefSeq" id="WP_272434529.1">
    <property type="nucleotide sequence ID" value="NZ_JAMQKB010000001.1"/>
</dbReference>
<keyword evidence="9" id="KW-1185">Reference proteome</keyword>
<dbReference type="SUPFAM" id="SSF56801">
    <property type="entry name" value="Acetyl-CoA synthetase-like"/>
    <property type="match status" value="1"/>
</dbReference>
<dbReference type="InterPro" id="IPR042099">
    <property type="entry name" value="ANL_N_sf"/>
</dbReference>
<evidence type="ECO:0000313" key="9">
    <source>
        <dbReference type="Proteomes" id="UP001145050"/>
    </source>
</evidence>
<comment type="pathway">
    <text evidence="5">Quinol/quinone metabolism; 1,4-dihydroxy-2-naphthoate biosynthesis; 1,4-dihydroxy-2-naphthoate from chorismate: step 5/7.</text>
</comment>
<evidence type="ECO:0000256" key="1">
    <source>
        <dbReference type="ARBA" id="ARBA00022428"/>
    </source>
</evidence>
<dbReference type="Gene3D" id="3.40.50.12780">
    <property type="entry name" value="N-terminal domain of ligase-like"/>
    <property type="match status" value="1"/>
</dbReference>
<evidence type="ECO:0000256" key="2">
    <source>
        <dbReference type="ARBA" id="ARBA00022598"/>
    </source>
</evidence>
<reference evidence="8" key="1">
    <citation type="submission" date="2022-06" db="EMBL/GenBank/DDBJ databases">
        <title>Aquibacillus sp. a new bacterium isolated from soil saline samples.</title>
        <authorList>
            <person name="Galisteo C."/>
            <person name="De La Haba R."/>
            <person name="Sanchez-Porro C."/>
            <person name="Ventosa A."/>
        </authorList>
    </citation>
    <scope>NUCLEOTIDE SEQUENCE</scope>
    <source>
        <strain evidence="8">3ASR75-11</strain>
    </source>
</reference>
<dbReference type="PANTHER" id="PTHR43767:SF1">
    <property type="entry name" value="NONRIBOSOMAL PEPTIDE SYNTHASE PES1 (EUROFUNG)-RELATED"/>
    <property type="match status" value="1"/>
</dbReference>
<keyword evidence="1 5" id="KW-0474">Menaquinone biosynthesis</keyword>
<evidence type="ECO:0000259" key="6">
    <source>
        <dbReference type="Pfam" id="PF00501"/>
    </source>
</evidence>
<dbReference type="InterPro" id="IPR045851">
    <property type="entry name" value="AMP-bd_C_sf"/>
</dbReference>
<keyword evidence="3 5" id="KW-0547">Nucleotide-binding</keyword>
<evidence type="ECO:0000256" key="5">
    <source>
        <dbReference type="HAMAP-Rule" id="MF_00731"/>
    </source>
</evidence>
<comment type="function">
    <text evidence="5">Converts 2-succinylbenzoate (OSB) to 2-succinylbenzoyl-CoA (OSB-CoA).</text>
</comment>
<feature type="domain" description="AMP-dependent synthetase/ligase" evidence="6">
    <location>
        <begin position="10"/>
        <end position="355"/>
    </location>
</feature>
<dbReference type="FunFam" id="3.30.300.30:FF:000008">
    <property type="entry name" value="2,3-dihydroxybenzoate-AMP ligase"/>
    <property type="match status" value="1"/>
</dbReference>
<dbReference type="InterPro" id="IPR020845">
    <property type="entry name" value="AMP-binding_CS"/>
</dbReference>
<dbReference type="PROSITE" id="PS00455">
    <property type="entry name" value="AMP_BINDING"/>
    <property type="match status" value="1"/>
</dbReference>
<feature type="domain" description="AMP-binding enzyme C-terminal" evidence="7">
    <location>
        <begin position="405"/>
        <end position="479"/>
    </location>
</feature>
<dbReference type="InterPro" id="IPR050237">
    <property type="entry name" value="ATP-dep_AMP-bd_enzyme"/>
</dbReference>
<protein>
    <recommendedName>
        <fullName evidence="5">2-succinylbenzoate--CoA ligase</fullName>
        <ecNumber evidence="5">6.2.1.26</ecNumber>
    </recommendedName>
    <alternativeName>
        <fullName evidence="5">o-succinylbenzoyl-CoA synthetase</fullName>
        <shortName evidence="5">OSB-CoA synthetase</shortName>
    </alternativeName>
</protein>
<evidence type="ECO:0000313" key="8">
    <source>
        <dbReference type="EMBL" id="MDC3422903.1"/>
    </source>
</evidence>
<evidence type="ECO:0000256" key="4">
    <source>
        <dbReference type="ARBA" id="ARBA00022840"/>
    </source>
</evidence>
<keyword evidence="2 5" id="KW-0436">Ligase</keyword>
<dbReference type="Proteomes" id="UP001145050">
    <property type="component" value="Unassembled WGS sequence"/>
</dbReference>
<evidence type="ECO:0000256" key="3">
    <source>
        <dbReference type="ARBA" id="ARBA00022741"/>
    </source>
</evidence>
<dbReference type="EC" id="6.2.1.26" evidence="5"/>
<dbReference type="InterPro" id="IPR025110">
    <property type="entry name" value="AMP-bd_C"/>
</dbReference>
<comment type="caution">
    <text evidence="8">The sequence shown here is derived from an EMBL/GenBank/DDBJ whole genome shotgun (WGS) entry which is preliminary data.</text>
</comment>
<dbReference type="Pfam" id="PF00501">
    <property type="entry name" value="AMP-binding"/>
    <property type="match status" value="1"/>
</dbReference>
<proteinExistence type="inferred from homology"/>
<accession>A0A9X4ALW7</accession>